<keyword evidence="3" id="KW-1185">Reference proteome</keyword>
<feature type="transmembrane region" description="Helical" evidence="1">
    <location>
        <begin position="58"/>
        <end position="80"/>
    </location>
</feature>
<organism evidence="2 3">
    <name type="scientific">Lactarius akahatsu</name>
    <dbReference type="NCBI Taxonomy" id="416441"/>
    <lineage>
        <taxon>Eukaryota</taxon>
        <taxon>Fungi</taxon>
        <taxon>Dikarya</taxon>
        <taxon>Basidiomycota</taxon>
        <taxon>Agaricomycotina</taxon>
        <taxon>Agaricomycetes</taxon>
        <taxon>Russulales</taxon>
        <taxon>Russulaceae</taxon>
        <taxon>Lactarius</taxon>
    </lineage>
</organism>
<comment type="caution">
    <text evidence="2">The sequence shown here is derived from an EMBL/GenBank/DDBJ whole genome shotgun (WGS) entry which is preliminary data.</text>
</comment>
<gene>
    <name evidence="2" type="ORF">EDB92DRAFT_1813945</name>
</gene>
<dbReference type="EMBL" id="JAKELL010000007">
    <property type="protein sequence ID" value="KAH8997534.1"/>
    <property type="molecule type" value="Genomic_DNA"/>
</dbReference>
<dbReference type="AlphaFoldDB" id="A0AAD4LMI6"/>
<proteinExistence type="predicted"/>
<keyword evidence="1" id="KW-0472">Membrane</keyword>
<evidence type="ECO:0000313" key="3">
    <source>
        <dbReference type="Proteomes" id="UP001201163"/>
    </source>
</evidence>
<sequence>MGTLSAGESRGSTPGIIRTMYLSSGEFSDGLCSRGGFRSRTHRQAHPLVIGGARRSGLVVVIDVVVVAVIIINVVVVGGAHEWSATAAIAIEDLGNPSQVNPAVANHALQVGTFETVQEPSLSAFNHHHSRREQPYLLHTSAFTHVCNENSQTLDTGLPILAVAILDPDDKKGAQLIRIDLATSIMRADH</sequence>
<dbReference type="Proteomes" id="UP001201163">
    <property type="component" value="Unassembled WGS sequence"/>
</dbReference>
<reference evidence="2" key="1">
    <citation type="submission" date="2022-01" db="EMBL/GenBank/DDBJ databases">
        <title>Comparative genomics reveals a dynamic genome evolution in the ectomycorrhizal milk-cap (Lactarius) mushrooms.</title>
        <authorList>
            <consortium name="DOE Joint Genome Institute"/>
            <person name="Lebreton A."/>
            <person name="Tang N."/>
            <person name="Kuo A."/>
            <person name="LaButti K."/>
            <person name="Drula E."/>
            <person name="Barry K."/>
            <person name="Clum A."/>
            <person name="Lipzen A."/>
            <person name="Mousain D."/>
            <person name="Ng V."/>
            <person name="Wang R."/>
            <person name="Wang X."/>
            <person name="Dai Y."/>
            <person name="Henrissat B."/>
            <person name="Grigoriev I.V."/>
            <person name="Guerin-Laguette A."/>
            <person name="Yu F."/>
            <person name="Martin F.M."/>
        </authorList>
    </citation>
    <scope>NUCLEOTIDE SEQUENCE</scope>
    <source>
        <strain evidence="2">QP</strain>
    </source>
</reference>
<keyword evidence="1" id="KW-0812">Transmembrane</keyword>
<protein>
    <submittedName>
        <fullName evidence="2">Uncharacterized protein</fullName>
    </submittedName>
</protein>
<evidence type="ECO:0000256" key="1">
    <source>
        <dbReference type="SAM" id="Phobius"/>
    </source>
</evidence>
<accession>A0AAD4LMI6</accession>
<evidence type="ECO:0000313" key="2">
    <source>
        <dbReference type="EMBL" id="KAH8997534.1"/>
    </source>
</evidence>
<keyword evidence="1" id="KW-1133">Transmembrane helix</keyword>
<name>A0AAD4LMI6_9AGAM</name>